<evidence type="ECO:0000313" key="8">
    <source>
        <dbReference type="Proteomes" id="UP000247591"/>
    </source>
</evidence>
<protein>
    <submittedName>
        <fullName evidence="7">Iron complex transport system substrate-binding protein</fullName>
    </submittedName>
</protein>
<evidence type="ECO:0000256" key="3">
    <source>
        <dbReference type="ARBA" id="ARBA00022448"/>
    </source>
</evidence>
<dbReference type="GO" id="GO:0030288">
    <property type="term" value="C:outer membrane-bounded periplasmic space"/>
    <property type="evidence" value="ECO:0007669"/>
    <property type="project" value="TreeGrafter"/>
</dbReference>
<dbReference type="Gene3D" id="3.40.50.1980">
    <property type="entry name" value="Nitrogenase molybdenum iron protein domain"/>
    <property type="match status" value="2"/>
</dbReference>
<reference evidence="7 8" key="1">
    <citation type="submission" date="2018-06" db="EMBL/GenBank/DDBJ databases">
        <title>Genomic Encyclopedia of Type Strains, Phase IV (KMG-IV): sequencing the most valuable type-strain genomes for metagenomic binning, comparative biology and taxonomic classification.</title>
        <authorList>
            <person name="Goeker M."/>
        </authorList>
    </citation>
    <scope>NUCLEOTIDE SEQUENCE [LARGE SCALE GENOMIC DNA]</scope>
    <source>
        <strain evidence="7 8">DSM 45521</strain>
    </source>
</reference>
<dbReference type="EMBL" id="QJSP01000002">
    <property type="protein sequence ID" value="PYE20163.1"/>
    <property type="molecule type" value="Genomic_DNA"/>
</dbReference>
<feature type="domain" description="Fe/B12 periplasmic-binding" evidence="6">
    <location>
        <begin position="68"/>
        <end position="345"/>
    </location>
</feature>
<dbReference type="PANTHER" id="PTHR30532:SF24">
    <property type="entry name" value="FERRIC ENTEROBACTIN-BINDING PERIPLASMIC PROTEIN FEPB"/>
    <property type="match status" value="1"/>
</dbReference>
<dbReference type="GO" id="GO:1901678">
    <property type="term" value="P:iron coordination entity transport"/>
    <property type="evidence" value="ECO:0007669"/>
    <property type="project" value="UniProtKB-ARBA"/>
</dbReference>
<name>A0A318RQF3_WILLI</name>
<dbReference type="InterPro" id="IPR051313">
    <property type="entry name" value="Bact_iron-sidero_bind"/>
</dbReference>
<evidence type="ECO:0000256" key="2">
    <source>
        <dbReference type="ARBA" id="ARBA00008814"/>
    </source>
</evidence>
<dbReference type="Pfam" id="PF01497">
    <property type="entry name" value="Peripla_BP_2"/>
    <property type="match status" value="1"/>
</dbReference>
<organism evidence="7 8">
    <name type="scientific">Williamsia limnetica</name>
    <dbReference type="NCBI Taxonomy" id="882452"/>
    <lineage>
        <taxon>Bacteria</taxon>
        <taxon>Bacillati</taxon>
        <taxon>Actinomycetota</taxon>
        <taxon>Actinomycetes</taxon>
        <taxon>Mycobacteriales</taxon>
        <taxon>Nocardiaceae</taxon>
        <taxon>Williamsia</taxon>
    </lineage>
</organism>
<dbReference type="PROSITE" id="PS50983">
    <property type="entry name" value="FE_B12_PBP"/>
    <property type="match status" value="1"/>
</dbReference>
<keyword evidence="3" id="KW-0813">Transport</keyword>
<comment type="subcellular location">
    <subcellularLocation>
        <location evidence="1">Cell envelope</location>
    </subcellularLocation>
</comment>
<comment type="caution">
    <text evidence="7">The sequence shown here is derived from an EMBL/GenBank/DDBJ whole genome shotgun (WGS) entry which is preliminary data.</text>
</comment>
<proteinExistence type="inferred from homology"/>
<evidence type="ECO:0000256" key="1">
    <source>
        <dbReference type="ARBA" id="ARBA00004196"/>
    </source>
</evidence>
<gene>
    <name evidence="7" type="ORF">DFR67_102301</name>
</gene>
<accession>A0A318RQF3</accession>
<dbReference type="OrthoDB" id="7941913at2"/>
<sequence length="345" mass="36358">MTTRSDPHERVRARRRRPHQIVAAALTALAVVAVAACGTDANEEAGGSAQFTYTDSRGAVVELDQVPTRIVASEQAAAALIPLGVTPVGVWGGSSFADSIPLEGLDLSGIESVGQAYGEINLEAVAALEPDLIVTGAYAGDALGGIGSSDSDIATRLGEVAPIVTVSAQQPSSKILDTYQNLARDLGADPNEGAIAQERAAYDAAVENLKAAIAAKPDLTAMAISPSDQFYIAINEEFPELLDYQEWGLTLISSPVARTENSGSFSPVSWESVGDYQPDLILLDTRSYSTPLATLERERPTWQFLEAARAGHVADWTTDATNNYTSYTAQITALTEAIQSIDTAS</sequence>
<evidence type="ECO:0000259" key="6">
    <source>
        <dbReference type="PROSITE" id="PS50983"/>
    </source>
</evidence>
<feature type="signal peptide" evidence="5">
    <location>
        <begin position="1"/>
        <end position="35"/>
    </location>
</feature>
<dbReference type="RefSeq" id="WP_158539884.1">
    <property type="nucleotide sequence ID" value="NZ_QJSP01000002.1"/>
</dbReference>
<dbReference type="InterPro" id="IPR002491">
    <property type="entry name" value="ABC_transptr_periplasmic_BD"/>
</dbReference>
<feature type="chain" id="PRO_5016316339" evidence="5">
    <location>
        <begin position="36"/>
        <end position="345"/>
    </location>
</feature>
<keyword evidence="4 5" id="KW-0732">Signal</keyword>
<dbReference type="AlphaFoldDB" id="A0A318RQF3"/>
<evidence type="ECO:0000313" key="7">
    <source>
        <dbReference type="EMBL" id="PYE20163.1"/>
    </source>
</evidence>
<dbReference type="PANTHER" id="PTHR30532">
    <property type="entry name" value="IRON III DICITRATE-BINDING PERIPLASMIC PROTEIN"/>
    <property type="match status" value="1"/>
</dbReference>
<dbReference type="SUPFAM" id="SSF53807">
    <property type="entry name" value="Helical backbone' metal receptor"/>
    <property type="match status" value="1"/>
</dbReference>
<comment type="similarity">
    <text evidence="2">Belongs to the bacterial solute-binding protein 8 family.</text>
</comment>
<evidence type="ECO:0000256" key="5">
    <source>
        <dbReference type="SAM" id="SignalP"/>
    </source>
</evidence>
<dbReference type="Proteomes" id="UP000247591">
    <property type="component" value="Unassembled WGS sequence"/>
</dbReference>
<evidence type="ECO:0000256" key="4">
    <source>
        <dbReference type="ARBA" id="ARBA00022729"/>
    </source>
</evidence>
<keyword evidence="8" id="KW-1185">Reference proteome</keyword>